<keyword evidence="2" id="KW-1185">Reference proteome</keyword>
<sequence>MSDQPYSLVIVAPAALVEALRDASEAAGHGRGFACALAVDGIGPATHYALRADAGPILLGQLDAGFGLDPLDAAQVAYSYHLRSSGPWGSDHLEAVLTPDGEDLLSPAMRALIPAGLQRIED</sequence>
<proteinExistence type="predicted"/>
<reference evidence="1 2" key="1">
    <citation type="submission" date="2016-10" db="EMBL/GenBank/DDBJ databases">
        <authorList>
            <person name="de Groot N.N."/>
        </authorList>
    </citation>
    <scope>NUCLEOTIDE SEQUENCE [LARGE SCALE GENOMIC DNA]</scope>
    <source>
        <strain evidence="1 2">CGMCC 1.11030</strain>
    </source>
</reference>
<protein>
    <submittedName>
        <fullName evidence="1">Uncharacterized protein</fullName>
    </submittedName>
</protein>
<evidence type="ECO:0000313" key="1">
    <source>
        <dbReference type="EMBL" id="SFI61091.1"/>
    </source>
</evidence>
<dbReference type="AlphaFoldDB" id="A0A1I3JLF5"/>
<gene>
    <name evidence="1" type="ORF">SAMN05216258_10858</name>
</gene>
<evidence type="ECO:0000313" key="2">
    <source>
        <dbReference type="Proteomes" id="UP000199377"/>
    </source>
</evidence>
<organism evidence="1 2">
    <name type="scientific">Albimonas pacifica</name>
    <dbReference type="NCBI Taxonomy" id="1114924"/>
    <lineage>
        <taxon>Bacteria</taxon>
        <taxon>Pseudomonadati</taxon>
        <taxon>Pseudomonadota</taxon>
        <taxon>Alphaproteobacteria</taxon>
        <taxon>Rhodobacterales</taxon>
        <taxon>Paracoccaceae</taxon>
        <taxon>Albimonas</taxon>
    </lineage>
</organism>
<dbReference type="RefSeq" id="WP_092861661.1">
    <property type="nucleotide sequence ID" value="NZ_FOQH01000008.1"/>
</dbReference>
<name>A0A1I3JLF5_9RHOB</name>
<dbReference type="EMBL" id="FOQH01000008">
    <property type="protein sequence ID" value="SFI61091.1"/>
    <property type="molecule type" value="Genomic_DNA"/>
</dbReference>
<accession>A0A1I3JLF5</accession>
<dbReference type="Proteomes" id="UP000199377">
    <property type="component" value="Unassembled WGS sequence"/>
</dbReference>
<dbReference type="STRING" id="1114924.SAMN05216258_10858"/>